<dbReference type="Pfam" id="PF00570">
    <property type="entry name" value="HRDC"/>
    <property type="match status" value="1"/>
</dbReference>
<evidence type="ECO:0000313" key="3">
    <source>
        <dbReference type="Proteomes" id="UP000226079"/>
    </source>
</evidence>
<dbReference type="InterPro" id="IPR036397">
    <property type="entry name" value="RNaseH_sf"/>
</dbReference>
<protein>
    <submittedName>
        <fullName evidence="2">Ribonuclease D</fullName>
    </submittedName>
</protein>
<dbReference type="InterPro" id="IPR012337">
    <property type="entry name" value="RNaseH-like_sf"/>
</dbReference>
<dbReference type="EMBL" id="PDJC01000001">
    <property type="protein sequence ID" value="PFG16616.1"/>
    <property type="molecule type" value="Genomic_DNA"/>
</dbReference>
<dbReference type="InterPro" id="IPR002562">
    <property type="entry name" value="3'-5'_exonuclease_dom"/>
</dbReference>
<dbReference type="RefSeq" id="WP_211283293.1">
    <property type="nucleotide sequence ID" value="NZ_PDJC01000001.1"/>
</dbReference>
<dbReference type="CDD" id="cd06142">
    <property type="entry name" value="RNaseD_exo"/>
    <property type="match status" value="1"/>
</dbReference>
<dbReference type="GO" id="GO:0008408">
    <property type="term" value="F:3'-5' exonuclease activity"/>
    <property type="evidence" value="ECO:0007669"/>
    <property type="project" value="InterPro"/>
</dbReference>
<dbReference type="GO" id="GO:0003676">
    <property type="term" value="F:nucleic acid binding"/>
    <property type="evidence" value="ECO:0007669"/>
    <property type="project" value="InterPro"/>
</dbReference>
<dbReference type="SUPFAM" id="SSF47819">
    <property type="entry name" value="HRDC-like"/>
    <property type="match status" value="1"/>
</dbReference>
<dbReference type="SMART" id="SM00474">
    <property type="entry name" value="35EXOc"/>
    <property type="match status" value="1"/>
</dbReference>
<dbReference type="PROSITE" id="PS50967">
    <property type="entry name" value="HRDC"/>
    <property type="match status" value="1"/>
</dbReference>
<keyword evidence="3" id="KW-1185">Reference proteome</keyword>
<dbReference type="Pfam" id="PF01612">
    <property type="entry name" value="DNA_pol_A_exo1"/>
    <property type="match status" value="1"/>
</dbReference>
<dbReference type="PANTHER" id="PTHR47649:SF1">
    <property type="entry name" value="RIBONUCLEASE D"/>
    <property type="match status" value="1"/>
</dbReference>
<gene>
    <name evidence="2" type="ORF">ATK74_1163</name>
</gene>
<feature type="domain" description="HRDC" evidence="1">
    <location>
        <begin position="239"/>
        <end position="325"/>
    </location>
</feature>
<dbReference type="SUPFAM" id="SSF53098">
    <property type="entry name" value="Ribonuclease H-like"/>
    <property type="match status" value="1"/>
</dbReference>
<dbReference type="Gene3D" id="1.10.150.80">
    <property type="entry name" value="HRDC domain"/>
    <property type="match status" value="2"/>
</dbReference>
<dbReference type="InterPro" id="IPR041605">
    <property type="entry name" value="Exo_C"/>
</dbReference>
<comment type="caution">
    <text evidence="2">The sequence shown here is derived from an EMBL/GenBank/DDBJ whole genome shotgun (WGS) entry which is preliminary data.</text>
</comment>
<evidence type="ECO:0000259" key="1">
    <source>
        <dbReference type="PROSITE" id="PS50967"/>
    </source>
</evidence>
<dbReference type="GO" id="GO:0006139">
    <property type="term" value="P:nucleobase-containing compound metabolic process"/>
    <property type="evidence" value="ECO:0007669"/>
    <property type="project" value="InterPro"/>
</dbReference>
<reference evidence="2 3" key="1">
    <citation type="submission" date="2017-10" db="EMBL/GenBank/DDBJ databases">
        <title>Sequencing the genomes of 1000 actinobacteria strains.</title>
        <authorList>
            <person name="Klenk H.-P."/>
        </authorList>
    </citation>
    <scope>NUCLEOTIDE SEQUENCE [LARGE SCALE GENOMIC DNA]</scope>
    <source>
        <strain evidence="2 3">DSM 15597</strain>
    </source>
</reference>
<dbReference type="InterPro" id="IPR051086">
    <property type="entry name" value="RNase_D-like"/>
</dbReference>
<organism evidence="2 3">
    <name type="scientific">Propionicimonas paludicola</name>
    <dbReference type="NCBI Taxonomy" id="185243"/>
    <lineage>
        <taxon>Bacteria</taxon>
        <taxon>Bacillati</taxon>
        <taxon>Actinomycetota</taxon>
        <taxon>Actinomycetes</taxon>
        <taxon>Propionibacteriales</taxon>
        <taxon>Nocardioidaceae</taxon>
        <taxon>Propionicimonas</taxon>
    </lineage>
</organism>
<dbReference type="GO" id="GO:0000166">
    <property type="term" value="F:nucleotide binding"/>
    <property type="evidence" value="ECO:0007669"/>
    <property type="project" value="InterPro"/>
</dbReference>
<dbReference type="InterPro" id="IPR002121">
    <property type="entry name" value="HRDC_dom"/>
</dbReference>
<sequence>MAEVETEATQPVVTYPVLAAPAEGVPPLVDTPAALEASQAALAAGHGPVGVDTERAHGYRYTAKAYLIQLRRDGGGTHLIDPTAFENGQPRADFSALAAQLSDVDWILHAASQDLPCLAEVKLLPRQLFDTELAARLLGLPRVNLSALMEQALGLSLAKEHSAADWSKRPIPEDWLNYAALDVERLTELREWQIERLTEADKLDWAMQEFEYLAEHANDPAVPRKEPWRRLTGLHTLRTLLGLAVARELWLAREELARSEDRAPGRVLPDRNIVEVARSIETNRERRLDRTWLRGISGFAKRSALRNEQQWLAAVNRAVQLPKAEYPARHLIPDGPPQPRAWERRWPESFERFNRVRPALIELAESLEVPVENLLSPDHLRRLLWDSPATMDATEADQRLAELGARQWQRELAVPVITQLW</sequence>
<dbReference type="Pfam" id="PF18305">
    <property type="entry name" value="DNA_pol_A_exoN"/>
    <property type="match status" value="1"/>
</dbReference>
<accession>A0A2A9CR72</accession>
<proteinExistence type="predicted"/>
<dbReference type="AlphaFoldDB" id="A0A2A9CR72"/>
<dbReference type="Gene3D" id="3.30.420.10">
    <property type="entry name" value="Ribonuclease H-like superfamily/Ribonuclease H"/>
    <property type="match status" value="1"/>
</dbReference>
<evidence type="ECO:0000313" key="2">
    <source>
        <dbReference type="EMBL" id="PFG16616.1"/>
    </source>
</evidence>
<name>A0A2A9CR72_9ACTN</name>
<dbReference type="PANTHER" id="PTHR47649">
    <property type="entry name" value="RIBONUCLEASE D"/>
    <property type="match status" value="1"/>
</dbReference>
<dbReference type="InterPro" id="IPR010997">
    <property type="entry name" value="HRDC-like_sf"/>
</dbReference>
<dbReference type="Proteomes" id="UP000226079">
    <property type="component" value="Unassembled WGS sequence"/>
</dbReference>
<dbReference type="InterPro" id="IPR044876">
    <property type="entry name" value="HRDC_dom_sf"/>
</dbReference>